<dbReference type="GO" id="GO:0003684">
    <property type="term" value="F:damaged DNA binding"/>
    <property type="evidence" value="ECO:0007669"/>
    <property type="project" value="UniProtKB-UniRule"/>
</dbReference>
<dbReference type="SUPFAM" id="SSF54752">
    <property type="entry name" value="RecA protein, C-terminal domain"/>
    <property type="match status" value="1"/>
</dbReference>
<dbReference type="SMART" id="SM00382">
    <property type="entry name" value="AAA"/>
    <property type="match status" value="1"/>
</dbReference>
<dbReference type="Pfam" id="PF00154">
    <property type="entry name" value="RecA_N"/>
    <property type="match status" value="1"/>
</dbReference>
<dbReference type="InterPro" id="IPR027417">
    <property type="entry name" value="P-loop_NTPase"/>
</dbReference>
<dbReference type="Pfam" id="PF21096">
    <property type="entry name" value="RecA_C"/>
    <property type="match status" value="1"/>
</dbReference>
<dbReference type="PROSITE" id="PS50163">
    <property type="entry name" value="RECA_3"/>
    <property type="match status" value="1"/>
</dbReference>
<evidence type="ECO:0000313" key="16">
    <source>
        <dbReference type="EMBL" id="KRL53987.1"/>
    </source>
</evidence>
<dbReference type="GO" id="GO:0140664">
    <property type="term" value="F:ATP-dependent DNA damage sensor activity"/>
    <property type="evidence" value="ECO:0007669"/>
    <property type="project" value="InterPro"/>
</dbReference>
<dbReference type="InterPro" id="IPR003593">
    <property type="entry name" value="AAA+_ATPase"/>
</dbReference>
<evidence type="ECO:0000259" key="14">
    <source>
        <dbReference type="PROSITE" id="PS50162"/>
    </source>
</evidence>
<dbReference type="InterPro" id="IPR049428">
    <property type="entry name" value="RecA-like_N"/>
</dbReference>
<proteinExistence type="inferred from homology"/>
<dbReference type="GO" id="GO:0005524">
    <property type="term" value="F:ATP binding"/>
    <property type="evidence" value="ECO:0007669"/>
    <property type="project" value="UniProtKB-UniRule"/>
</dbReference>
<evidence type="ECO:0000256" key="13">
    <source>
        <dbReference type="SAM" id="MobiDB-lite"/>
    </source>
</evidence>
<evidence type="ECO:0000256" key="10">
    <source>
        <dbReference type="HAMAP-Rule" id="MF_00268"/>
    </source>
</evidence>
<dbReference type="InterPro" id="IPR020588">
    <property type="entry name" value="RecA_ATP-bd"/>
</dbReference>
<gene>
    <name evidence="10" type="primary">recA</name>
    <name evidence="16" type="ORF">FD35_GL000689</name>
</gene>
<dbReference type="EMBL" id="AZFF01000012">
    <property type="protein sequence ID" value="KRL53987.1"/>
    <property type="molecule type" value="Genomic_DNA"/>
</dbReference>
<dbReference type="Proteomes" id="UP000051999">
    <property type="component" value="Unassembled WGS sequence"/>
</dbReference>
<dbReference type="CDD" id="cd00983">
    <property type="entry name" value="RecA"/>
    <property type="match status" value="1"/>
</dbReference>
<dbReference type="GO" id="GO:0006281">
    <property type="term" value="P:DNA repair"/>
    <property type="evidence" value="ECO:0007669"/>
    <property type="project" value="UniProtKB-UniRule"/>
</dbReference>
<reference evidence="16 17" key="1">
    <citation type="journal article" date="2015" name="Genome Announc.">
        <title>Expanding the biotechnology potential of lactobacilli through comparative genomics of 213 strains and associated genera.</title>
        <authorList>
            <person name="Sun Z."/>
            <person name="Harris H.M."/>
            <person name="McCann A."/>
            <person name="Guo C."/>
            <person name="Argimon S."/>
            <person name="Zhang W."/>
            <person name="Yang X."/>
            <person name="Jeffery I.B."/>
            <person name="Cooney J.C."/>
            <person name="Kagawa T.F."/>
            <person name="Liu W."/>
            <person name="Song Y."/>
            <person name="Salvetti E."/>
            <person name="Wrobel A."/>
            <person name="Rasinkangas P."/>
            <person name="Parkhill J."/>
            <person name="Rea M.C."/>
            <person name="O'Sullivan O."/>
            <person name="Ritari J."/>
            <person name="Douillard F.P."/>
            <person name="Paul Ross R."/>
            <person name="Yang R."/>
            <person name="Briner A.E."/>
            <person name="Felis G.E."/>
            <person name="de Vos W.M."/>
            <person name="Barrangou R."/>
            <person name="Klaenhammer T.R."/>
            <person name="Caufield P.W."/>
            <person name="Cui Y."/>
            <person name="Zhang H."/>
            <person name="O'Toole P.W."/>
        </authorList>
    </citation>
    <scope>NUCLEOTIDE SEQUENCE [LARGE SCALE GENOMIC DNA]</scope>
    <source>
        <strain evidence="16 17">DSM 15814</strain>
    </source>
</reference>
<dbReference type="InterPro" id="IPR023400">
    <property type="entry name" value="RecA_C_sf"/>
</dbReference>
<dbReference type="PROSITE" id="PS50162">
    <property type="entry name" value="RECA_2"/>
    <property type="match status" value="1"/>
</dbReference>
<comment type="subcellular location">
    <subcellularLocation>
        <location evidence="10">Cytoplasm</location>
    </subcellularLocation>
</comment>
<evidence type="ECO:0000256" key="8">
    <source>
        <dbReference type="ARBA" id="ARBA00023204"/>
    </source>
</evidence>
<protein>
    <recommendedName>
        <fullName evidence="2 10">Protein RecA</fullName>
    </recommendedName>
    <alternativeName>
        <fullName evidence="10 11">Recombinase A</fullName>
    </alternativeName>
</protein>
<evidence type="ECO:0000256" key="6">
    <source>
        <dbReference type="ARBA" id="ARBA00023125"/>
    </source>
</evidence>
<dbReference type="GO" id="GO:0005829">
    <property type="term" value="C:cytosol"/>
    <property type="evidence" value="ECO:0007669"/>
    <property type="project" value="TreeGrafter"/>
</dbReference>
<evidence type="ECO:0000256" key="4">
    <source>
        <dbReference type="ARBA" id="ARBA00022763"/>
    </source>
</evidence>
<dbReference type="InterPro" id="IPR020584">
    <property type="entry name" value="DNA_recomb/repair_RecA_CS"/>
</dbReference>
<keyword evidence="10" id="KW-0963">Cytoplasm</keyword>
<evidence type="ECO:0000256" key="5">
    <source>
        <dbReference type="ARBA" id="ARBA00022840"/>
    </source>
</evidence>
<dbReference type="PATRIC" id="fig|1114972.6.peg.689"/>
<dbReference type="SUPFAM" id="SSF52540">
    <property type="entry name" value="P-loop containing nucleoside triphosphate hydrolases"/>
    <property type="match status" value="1"/>
</dbReference>
<dbReference type="Gene3D" id="3.40.50.300">
    <property type="entry name" value="P-loop containing nucleotide triphosphate hydrolases"/>
    <property type="match status" value="1"/>
</dbReference>
<comment type="function">
    <text evidence="10">Can catalyze the hydrolysis of ATP in the presence of single-stranded DNA, the ATP-dependent uptake of single-stranded DNA by duplex DNA, and the ATP-dependent hybridization of homologous single-stranded DNAs. It interacts with LexA causing its activation and leading to its autocatalytic cleavage.</text>
</comment>
<feature type="binding site" evidence="10">
    <location>
        <begin position="95"/>
        <end position="102"/>
    </location>
    <ligand>
        <name>ATP</name>
        <dbReference type="ChEBI" id="CHEBI:30616"/>
    </ligand>
</feature>
<evidence type="ECO:0000256" key="1">
    <source>
        <dbReference type="ARBA" id="ARBA00009391"/>
    </source>
</evidence>
<keyword evidence="7 10" id="KW-0233">DNA recombination</keyword>
<comment type="caution">
    <text evidence="16">The sequence shown here is derived from an EMBL/GenBank/DDBJ whole genome shotgun (WGS) entry which is preliminary data.</text>
</comment>
<dbReference type="HAMAP" id="MF_00268">
    <property type="entry name" value="RecA"/>
    <property type="match status" value="1"/>
</dbReference>
<dbReference type="AlphaFoldDB" id="A0A0R1RJW1"/>
<evidence type="ECO:0000256" key="2">
    <source>
        <dbReference type="ARBA" id="ARBA00015553"/>
    </source>
</evidence>
<dbReference type="PANTHER" id="PTHR45900">
    <property type="entry name" value="RECA"/>
    <property type="match status" value="1"/>
</dbReference>
<keyword evidence="17" id="KW-1185">Reference proteome</keyword>
<evidence type="ECO:0000256" key="3">
    <source>
        <dbReference type="ARBA" id="ARBA00022741"/>
    </source>
</evidence>
<evidence type="ECO:0000259" key="15">
    <source>
        <dbReference type="PROSITE" id="PS50163"/>
    </source>
</evidence>
<dbReference type="eggNOG" id="COG0468">
    <property type="taxonomic scope" value="Bacteria"/>
</dbReference>
<dbReference type="GO" id="GO:0006310">
    <property type="term" value="P:DNA recombination"/>
    <property type="evidence" value="ECO:0007669"/>
    <property type="project" value="UniProtKB-UniRule"/>
</dbReference>
<dbReference type="PROSITE" id="PS00321">
    <property type="entry name" value="RECA_1"/>
    <property type="match status" value="1"/>
</dbReference>
<dbReference type="InterPro" id="IPR020587">
    <property type="entry name" value="RecA_monomer-monomer_interface"/>
</dbReference>
<evidence type="ECO:0000256" key="9">
    <source>
        <dbReference type="ARBA" id="ARBA00023236"/>
    </source>
</evidence>
<sequence length="386" mass="41937">MFKTYVRVLGGTAMAKSKSAVLEQPVFISLDDAKGRATSLDKALTKIKKSFGDTAVIKMSDSANSNIERNSSGVLSVDLITGGGFPKGRVVEIFGPESSGKTTLALHAVAAVQKAGGMVAYIDAENALDVSYARKLNVNVDDLLLSQPDSGEQGLQITDELVGSGAISLIVVDSVAALVPRAEIEGEMGDAHVGLQARLMSQALRKLAGTLNKTNTTIIFINQIREKVGVMFGNPETTPGGRALKFYSTIRLDVRKAEQLKDSSDKEHPVYGNMTKIKVVKNKVFPPFRTAEVQMLYGEGISRTADIFQHAVDLDYIEKSGAWYSYDHEHIGQGVKNGVDWLRQHSDIEQQLYDRVMAHFNLEPNPDKPEAVSSKKSNAQVKVPTK</sequence>
<evidence type="ECO:0000256" key="12">
    <source>
        <dbReference type="RuleBase" id="RU004527"/>
    </source>
</evidence>
<dbReference type="PRINTS" id="PR00142">
    <property type="entry name" value="RECA"/>
</dbReference>
<evidence type="ECO:0000256" key="11">
    <source>
        <dbReference type="RuleBase" id="RU000526"/>
    </source>
</evidence>
<evidence type="ECO:0000256" key="7">
    <source>
        <dbReference type="ARBA" id="ARBA00023172"/>
    </source>
</evidence>
<accession>A0A0R1RJW1</accession>
<name>A0A0R1RJW1_9LACO</name>
<keyword evidence="6 10" id="KW-0238">DNA-binding</keyword>
<dbReference type="FunFam" id="3.40.50.300:FF:000087">
    <property type="entry name" value="Recombinase RecA"/>
    <property type="match status" value="1"/>
</dbReference>
<dbReference type="PANTHER" id="PTHR45900:SF1">
    <property type="entry name" value="MITOCHONDRIAL DNA REPAIR PROTEIN RECA HOMOLOG-RELATED"/>
    <property type="match status" value="1"/>
</dbReference>
<dbReference type="GO" id="GO:0003697">
    <property type="term" value="F:single-stranded DNA binding"/>
    <property type="evidence" value="ECO:0007669"/>
    <property type="project" value="UniProtKB-UniRule"/>
</dbReference>
<keyword evidence="5 10" id="KW-0067">ATP-binding</keyword>
<keyword evidence="4 10" id="KW-0227">DNA damage</keyword>
<evidence type="ECO:0000313" key="17">
    <source>
        <dbReference type="Proteomes" id="UP000051999"/>
    </source>
</evidence>
<keyword evidence="8 10" id="KW-0234">DNA repair</keyword>
<feature type="region of interest" description="Disordered" evidence="13">
    <location>
        <begin position="364"/>
        <end position="386"/>
    </location>
</feature>
<dbReference type="STRING" id="1114972.FD35_GL000689"/>
<comment type="similarity">
    <text evidence="1 10 12">Belongs to the RecA family.</text>
</comment>
<organism evidence="16 17">
    <name type="scientific">Furfurilactobacillus rossiae DSM 15814</name>
    <dbReference type="NCBI Taxonomy" id="1114972"/>
    <lineage>
        <taxon>Bacteria</taxon>
        <taxon>Bacillati</taxon>
        <taxon>Bacillota</taxon>
        <taxon>Bacilli</taxon>
        <taxon>Lactobacillales</taxon>
        <taxon>Lactobacillaceae</taxon>
        <taxon>Furfurilactobacillus</taxon>
    </lineage>
</organism>
<feature type="domain" description="RecA family profile 1" evidence="14">
    <location>
        <begin position="66"/>
        <end position="224"/>
    </location>
</feature>
<dbReference type="InterPro" id="IPR013765">
    <property type="entry name" value="DNA_recomb/repair_RecA"/>
</dbReference>
<dbReference type="InterPro" id="IPR049261">
    <property type="entry name" value="RecA-like_C"/>
</dbReference>
<dbReference type="GO" id="GO:0009432">
    <property type="term" value="P:SOS response"/>
    <property type="evidence" value="ECO:0007669"/>
    <property type="project" value="UniProtKB-UniRule"/>
</dbReference>
<keyword evidence="9 10" id="KW-0742">SOS response</keyword>
<feature type="domain" description="RecA family profile 2" evidence="15">
    <location>
        <begin position="229"/>
        <end position="306"/>
    </location>
</feature>
<keyword evidence="3 10" id="KW-0547">Nucleotide-binding</keyword>
<dbReference type="NCBIfam" id="TIGR02012">
    <property type="entry name" value="tigrfam_recA"/>
    <property type="match status" value="1"/>
</dbReference>